<dbReference type="Proteomes" id="UP000215731">
    <property type="component" value="Unassembled WGS sequence"/>
</dbReference>
<dbReference type="AlphaFoldDB" id="A0A256J2X2"/>
<evidence type="ECO:0000256" key="1">
    <source>
        <dbReference type="SAM" id="MobiDB-lite"/>
    </source>
</evidence>
<accession>A0A256J2X2</accession>
<sequence>MSVNSEQKSVEQQWRTLLTDRGISEWQAEEIISGLEAHPQLRRRNPGAEEARKYLGKAIRDHPFETYDEISDPEYIRRAMLEVLDEGVDGNRQGPLPLKDDNTQYTPTETTSISPNEDAFGSMTVSSEPVPAFKFESGGATADDVDQLKQDLEQLTEETELTLDDIAEFVDTSYEDGHDAIVSLLVNSEVHLNALEVALEDLGIQTADSDK</sequence>
<feature type="compositionally biased region" description="Polar residues" evidence="1">
    <location>
        <begin position="103"/>
        <end position="115"/>
    </location>
</feature>
<name>A0A256J2X2_HALEZ</name>
<evidence type="ECO:0000313" key="2">
    <source>
        <dbReference type="EMBL" id="OYR63033.1"/>
    </source>
</evidence>
<dbReference type="EMBL" id="NHOZ01000079">
    <property type="protein sequence ID" value="OYR63033.1"/>
    <property type="molecule type" value="Genomic_DNA"/>
</dbReference>
<proteinExistence type="predicted"/>
<dbReference type="RefSeq" id="WP_094553036.1">
    <property type="nucleotide sequence ID" value="NZ_NHOZ01000079.1"/>
</dbReference>
<protein>
    <submittedName>
        <fullName evidence="2">Uncharacterized protein</fullName>
    </submittedName>
</protein>
<feature type="region of interest" description="Disordered" evidence="1">
    <location>
        <begin position="88"/>
        <end position="118"/>
    </location>
</feature>
<evidence type="ECO:0000313" key="3">
    <source>
        <dbReference type="Proteomes" id="UP000215731"/>
    </source>
</evidence>
<gene>
    <name evidence="2" type="ORF">DJ80_08795</name>
</gene>
<comment type="caution">
    <text evidence="2">The sequence shown here is derived from an EMBL/GenBank/DDBJ whole genome shotgun (WGS) entry which is preliminary data.</text>
</comment>
<organism evidence="2 3">
    <name type="scientific">Halorubrum ezzemoulense</name>
    <name type="common">Halorubrum chaoviator</name>
    <dbReference type="NCBI Taxonomy" id="337243"/>
    <lineage>
        <taxon>Archaea</taxon>
        <taxon>Methanobacteriati</taxon>
        <taxon>Methanobacteriota</taxon>
        <taxon>Stenosarchaea group</taxon>
        <taxon>Halobacteria</taxon>
        <taxon>Halobacteriales</taxon>
        <taxon>Haloferacaceae</taxon>
        <taxon>Halorubrum</taxon>
    </lineage>
</organism>
<reference evidence="2 3" key="1">
    <citation type="journal article" date="2014" name="Front. Microbiol.">
        <title>Population and genomic analysis of the genus Halorubrum.</title>
        <authorList>
            <person name="Fullmer M.S."/>
            <person name="Soucy S.M."/>
            <person name="Swithers K.S."/>
            <person name="Makkay A.M."/>
            <person name="Wheeler R."/>
            <person name="Ventosa A."/>
            <person name="Gogarten J.P."/>
            <person name="Papke R.T."/>
        </authorList>
    </citation>
    <scope>NUCLEOTIDE SEQUENCE [LARGE SCALE GENOMIC DNA]</scope>
    <source>
        <strain evidence="2 3">Ga36</strain>
    </source>
</reference>